<keyword evidence="4" id="KW-1185">Reference proteome</keyword>
<dbReference type="InterPro" id="IPR038586">
    <property type="entry name" value="Tctex-1-like_sf"/>
</dbReference>
<evidence type="ECO:0000313" key="4">
    <source>
        <dbReference type="Proteomes" id="UP000271974"/>
    </source>
</evidence>
<protein>
    <submittedName>
        <fullName evidence="3">Uncharacterized protein</fullName>
    </submittedName>
</protein>
<organism evidence="3 4">
    <name type="scientific">Elysia chlorotica</name>
    <name type="common">Eastern emerald elysia</name>
    <name type="synonym">Sea slug</name>
    <dbReference type="NCBI Taxonomy" id="188477"/>
    <lineage>
        <taxon>Eukaryota</taxon>
        <taxon>Metazoa</taxon>
        <taxon>Spiralia</taxon>
        <taxon>Lophotrochozoa</taxon>
        <taxon>Mollusca</taxon>
        <taxon>Gastropoda</taxon>
        <taxon>Heterobranchia</taxon>
        <taxon>Euthyneura</taxon>
        <taxon>Panpulmonata</taxon>
        <taxon>Sacoglossa</taxon>
        <taxon>Placobranchoidea</taxon>
        <taxon>Plakobranchidae</taxon>
        <taxon>Elysia</taxon>
    </lineage>
</organism>
<reference evidence="3 4" key="1">
    <citation type="submission" date="2019-01" db="EMBL/GenBank/DDBJ databases">
        <title>A draft genome assembly of the solar-powered sea slug Elysia chlorotica.</title>
        <authorList>
            <person name="Cai H."/>
            <person name="Li Q."/>
            <person name="Fang X."/>
            <person name="Li J."/>
            <person name="Curtis N.E."/>
            <person name="Altenburger A."/>
            <person name="Shibata T."/>
            <person name="Feng M."/>
            <person name="Maeda T."/>
            <person name="Schwartz J.A."/>
            <person name="Shigenobu S."/>
            <person name="Lundholm N."/>
            <person name="Nishiyama T."/>
            <person name="Yang H."/>
            <person name="Hasebe M."/>
            <person name="Li S."/>
            <person name="Pierce S.K."/>
            <person name="Wang J."/>
        </authorList>
    </citation>
    <scope>NUCLEOTIDE SEQUENCE [LARGE SCALE GENOMIC DNA]</scope>
    <source>
        <strain evidence="3">EC2010</strain>
        <tissue evidence="3">Whole organism of an adult</tissue>
    </source>
</reference>
<gene>
    <name evidence="3" type="ORF">EGW08_007107</name>
</gene>
<evidence type="ECO:0000313" key="3">
    <source>
        <dbReference type="EMBL" id="RUS85143.1"/>
    </source>
</evidence>
<dbReference type="GO" id="GO:0005737">
    <property type="term" value="C:cytoplasm"/>
    <property type="evidence" value="ECO:0007669"/>
    <property type="project" value="TreeGrafter"/>
</dbReference>
<evidence type="ECO:0000256" key="2">
    <source>
        <dbReference type="SAM" id="MobiDB-lite"/>
    </source>
</evidence>
<dbReference type="OrthoDB" id="10260741at2759"/>
<dbReference type="PANTHER" id="PTHR21255">
    <property type="entry name" value="T-COMPLEX-ASSOCIATED-TESTIS-EXPRESSED 1/ DYNEIN LIGHT CHAIN"/>
    <property type="match status" value="1"/>
</dbReference>
<dbReference type="Gene3D" id="3.30.1140.40">
    <property type="entry name" value="Tctex-1"/>
    <property type="match status" value="1"/>
</dbReference>
<proteinExistence type="inferred from homology"/>
<dbReference type="GO" id="GO:0045505">
    <property type="term" value="F:dynein intermediate chain binding"/>
    <property type="evidence" value="ECO:0007669"/>
    <property type="project" value="TreeGrafter"/>
</dbReference>
<comment type="caution">
    <text evidence="3">The sequence shown here is derived from an EMBL/GenBank/DDBJ whole genome shotgun (WGS) entry which is preliminary data.</text>
</comment>
<evidence type="ECO:0000256" key="1">
    <source>
        <dbReference type="ARBA" id="ARBA00005361"/>
    </source>
</evidence>
<dbReference type="AlphaFoldDB" id="A0A433TU99"/>
<dbReference type="EMBL" id="RQTK01000180">
    <property type="protein sequence ID" value="RUS85143.1"/>
    <property type="molecule type" value="Genomic_DNA"/>
</dbReference>
<accession>A0A433TU99</accession>
<dbReference type="Proteomes" id="UP000271974">
    <property type="component" value="Unassembled WGS sequence"/>
</dbReference>
<dbReference type="PANTHER" id="PTHR21255:SF65">
    <property type="entry name" value="TCTEX1 DOMAIN-CONTAINING PROTEIN 2"/>
    <property type="match status" value="1"/>
</dbReference>
<dbReference type="CDD" id="cd21451">
    <property type="entry name" value="DLC-like_TCTEX1D"/>
    <property type="match status" value="1"/>
</dbReference>
<feature type="region of interest" description="Disordered" evidence="2">
    <location>
        <begin position="1"/>
        <end position="29"/>
    </location>
</feature>
<name>A0A433TU99_ELYCH</name>
<dbReference type="Pfam" id="PF03645">
    <property type="entry name" value="Tctex-1"/>
    <property type="match status" value="1"/>
</dbReference>
<comment type="similarity">
    <text evidence="1">Belongs to the dynein light chain Tctex-type family.</text>
</comment>
<dbReference type="GO" id="GO:0005868">
    <property type="term" value="C:cytoplasmic dynein complex"/>
    <property type="evidence" value="ECO:0007669"/>
    <property type="project" value="TreeGrafter"/>
</dbReference>
<dbReference type="GO" id="GO:0007018">
    <property type="term" value="P:microtubule-based movement"/>
    <property type="evidence" value="ECO:0007669"/>
    <property type="project" value="TreeGrafter"/>
</dbReference>
<dbReference type="InterPro" id="IPR005334">
    <property type="entry name" value="Tctex-1-like"/>
</dbReference>
<sequence>MAQVSDVPGDLPSRRRSSVLPMDSLTTGPNIRRMSRLDARPSIQYGLSGRRMSHVSRSSMSGTSFGIKDFKMPTSYQNTYRLEPHSSERFQSKKAKEVIKSVLESYLNGEKYSKDICGNLAQQLSEVIKARIRELGFSTRYKLVCLVTIGQNRNQGVAVVSRSIWNTDTDNWASASYSSGDLFAVANIYATYFE</sequence>
<dbReference type="STRING" id="188477.A0A433TU99"/>